<feature type="compositionally biased region" description="Low complexity" evidence="1">
    <location>
        <begin position="610"/>
        <end position="619"/>
    </location>
</feature>
<dbReference type="AlphaFoldDB" id="A0A5C2SGC0"/>
<dbReference type="Proteomes" id="UP000313359">
    <property type="component" value="Unassembled WGS sequence"/>
</dbReference>
<evidence type="ECO:0000313" key="4">
    <source>
        <dbReference type="Proteomes" id="UP000313359"/>
    </source>
</evidence>
<feature type="compositionally biased region" description="Low complexity" evidence="1">
    <location>
        <begin position="341"/>
        <end position="374"/>
    </location>
</feature>
<feature type="compositionally biased region" description="Pro residues" evidence="1">
    <location>
        <begin position="149"/>
        <end position="166"/>
    </location>
</feature>
<dbReference type="GO" id="GO:0008270">
    <property type="term" value="F:zinc ion binding"/>
    <property type="evidence" value="ECO:0007669"/>
    <property type="project" value="InterPro"/>
</dbReference>
<accession>A0A5C2SGC0</accession>
<organism evidence="3 4">
    <name type="scientific">Lentinus tigrinus ALCF2SS1-6</name>
    <dbReference type="NCBI Taxonomy" id="1328759"/>
    <lineage>
        <taxon>Eukaryota</taxon>
        <taxon>Fungi</taxon>
        <taxon>Dikarya</taxon>
        <taxon>Basidiomycota</taxon>
        <taxon>Agaricomycotina</taxon>
        <taxon>Agaricomycetes</taxon>
        <taxon>Polyporales</taxon>
        <taxon>Polyporaceae</taxon>
        <taxon>Lentinus</taxon>
    </lineage>
</organism>
<sequence length="654" mass="68071">MDRQGRGRPPHRQSSLPSSLHRFMVPGPSQPRRSTTQEGDGRTSPEGGEEPLRLAPSPPAHPIPSAPLIPHQQLPTTILTQAVFEETTEIGESAGRQSISPAPGTVSRDPGFAARPALTIPLPPPSRGILRSDPAYFASMPTYPATYSIPPPGPPLPPISWTPPRAPGESSLAPPLATPDRRDPVPPPQFFSQPPPRPASYSPSSPVAGPSRPRDEPPRRRRRGKGPESQPPVPPQEAGFSSGATPEPRVRRGSGDTPHAELGSTSGSRAPSSGVPVEGSDAIQRGARPVPPQAQGARGSPASSLTDNFPVAVGSTAYHVSTLSPLRATVLSPVNEPGPSAPDASPAAAAEPATATQPQEPAAQPEPAPAAVAPGKRTRRTRGEKDKSSGSSESSEHAHAPKSKKTPIACHFCRGPGRAIWTHPPVPSVLVSSSELTSSSGTVARKLRCDGQKPSCANCTKRSHPCTYEQQPKRRGPGKTPRGSSRKRGRQAGTGAGSGSGAEAGRSPAAGRASASASAREATGRAEASSAHTPEIAGPAEAAPAPGLSPSLPHTQPAFEPQLTGPVPTYPGFAYRPPSPSSSYPPGWVDAISYNTSRPGPSRQSESVHSTTSSAPSVPESEESAYNDHEPIDYEELEEFYRQPHPGQAEEPPP</sequence>
<dbReference type="InterPro" id="IPR036864">
    <property type="entry name" value="Zn2-C6_fun-type_DNA-bd_sf"/>
</dbReference>
<feature type="compositionally biased region" description="Low complexity" evidence="1">
    <location>
        <begin position="503"/>
        <end position="553"/>
    </location>
</feature>
<feature type="compositionally biased region" description="Pro residues" evidence="1">
    <location>
        <begin position="56"/>
        <end position="67"/>
    </location>
</feature>
<dbReference type="Gene3D" id="4.10.240.10">
    <property type="entry name" value="Zn(2)-C6 fungal-type DNA-binding domain"/>
    <property type="match status" value="1"/>
</dbReference>
<evidence type="ECO:0000256" key="1">
    <source>
        <dbReference type="SAM" id="MobiDB-lite"/>
    </source>
</evidence>
<feature type="compositionally biased region" description="Polar residues" evidence="1">
    <location>
        <begin position="593"/>
        <end position="609"/>
    </location>
</feature>
<evidence type="ECO:0000259" key="2">
    <source>
        <dbReference type="SMART" id="SM00066"/>
    </source>
</evidence>
<feature type="region of interest" description="Disordered" evidence="1">
    <location>
        <begin position="1"/>
        <end position="309"/>
    </location>
</feature>
<feature type="compositionally biased region" description="Basic residues" evidence="1">
    <location>
        <begin position="1"/>
        <end position="11"/>
    </location>
</feature>
<dbReference type="EMBL" id="ML122259">
    <property type="protein sequence ID" value="RPD62348.1"/>
    <property type="molecule type" value="Genomic_DNA"/>
</dbReference>
<protein>
    <recommendedName>
        <fullName evidence="2">Zn(2)-C6 fungal-type domain-containing protein</fullName>
    </recommendedName>
</protein>
<feature type="domain" description="Zn(2)-C6 fungal-type" evidence="2">
    <location>
        <begin position="439"/>
        <end position="477"/>
    </location>
</feature>
<feature type="region of interest" description="Disordered" evidence="1">
    <location>
        <begin position="330"/>
        <end position="654"/>
    </location>
</feature>
<dbReference type="CDD" id="cd00067">
    <property type="entry name" value="GAL4"/>
    <property type="match status" value="1"/>
</dbReference>
<dbReference type="OrthoDB" id="39175at2759"/>
<feature type="compositionally biased region" description="Gly residues" evidence="1">
    <location>
        <begin position="492"/>
        <end position="502"/>
    </location>
</feature>
<feature type="compositionally biased region" description="Basic and acidic residues" evidence="1">
    <location>
        <begin position="381"/>
        <end position="399"/>
    </location>
</feature>
<evidence type="ECO:0000313" key="3">
    <source>
        <dbReference type="EMBL" id="RPD62348.1"/>
    </source>
</evidence>
<feature type="compositionally biased region" description="Low complexity" evidence="1">
    <location>
        <begin position="428"/>
        <end position="440"/>
    </location>
</feature>
<feature type="compositionally biased region" description="Pro residues" evidence="1">
    <location>
        <begin position="185"/>
        <end position="198"/>
    </location>
</feature>
<reference evidence="3" key="1">
    <citation type="journal article" date="2018" name="Genome Biol. Evol.">
        <title>Genomics and development of Lentinus tigrinus, a white-rot wood-decaying mushroom with dimorphic fruiting bodies.</title>
        <authorList>
            <person name="Wu B."/>
            <person name="Xu Z."/>
            <person name="Knudson A."/>
            <person name="Carlson A."/>
            <person name="Chen N."/>
            <person name="Kovaka S."/>
            <person name="LaButti K."/>
            <person name="Lipzen A."/>
            <person name="Pennachio C."/>
            <person name="Riley R."/>
            <person name="Schakwitz W."/>
            <person name="Umezawa K."/>
            <person name="Ohm R.A."/>
            <person name="Grigoriev I.V."/>
            <person name="Nagy L.G."/>
            <person name="Gibbons J."/>
            <person name="Hibbett D."/>
        </authorList>
    </citation>
    <scope>NUCLEOTIDE SEQUENCE [LARGE SCALE GENOMIC DNA]</scope>
    <source>
        <strain evidence="3">ALCF2SS1-6</strain>
    </source>
</reference>
<dbReference type="SMART" id="SM00066">
    <property type="entry name" value="GAL4"/>
    <property type="match status" value="1"/>
</dbReference>
<dbReference type="SUPFAM" id="SSF57701">
    <property type="entry name" value="Zn2/Cys6 DNA-binding domain"/>
    <property type="match status" value="1"/>
</dbReference>
<gene>
    <name evidence="3" type="ORF">L227DRAFT_651887</name>
</gene>
<feature type="compositionally biased region" description="Low complexity" evidence="1">
    <location>
        <begin position="199"/>
        <end position="211"/>
    </location>
</feature>
<dbReference type="Pfam" id="PF00172">
    <property type="entry name" value="Zn_clus"/>
    <property type="match status" value="1"/>
</dbReference>
<keyword evidence="4" id="KW-1185">Reference proteome</keyword>
<proteinExistence type="predicted"/>
<dbReference type="GO" id="GO:0000981">
    <property type="term" value="F:DNA-binding transcription factor activity, RNA polymerase II-specific"/>
    <property type="evidence" value="ECO:0007669"/>
    <property type="project" value="InterPro"/>
</dbReference>
<dbReference type="STRING" id="1328759.A0A5C2SGC0"/>
<dbReference type="InterPro" id="IPR001138">
    <property type="entry name" value="Zn2Cys6_DnaBD"/>
</dbReference>
<name>A0A5C2SGC0_9APHY</name>